<dbReference type="Proteomes" id="UP000007148">
    <property type="component" value="Unassembled WGS sequence"/>
</dbReference>
<sequence length="94" mass="10408">MFQPTSITGIFRCERRISSHCQQLTQSLSQRPLAGCYVSRFPLDERGLGRRESDKASELLQTYIPSGSLAVPAVVDSRSGPVRVVTFAPLKQAR</sequence>
<dbReference type="HOGENOM" id="CLU_2386996_0_0_1"/>
<keyword evidence="2" id="KW-1185">Reference proteome</keyword>
<proteinExistence type="predicted"/>
<dbReference type="AlphaFoldDB" id="G4TP97"/>
<organism evidence="1 2">
    <name type="scientific">Serendipita indica (strain DSM 11827)</name>
    <name type="common">Root endophyte fungus</name>
    <name type="synonym">Piriformospora indica</name>
    <dbReference type="NCBI Taxonomy" id="1109443"/>
    <lineage>
        <taxon>Eukaryota</taxon>
        <taxon>Fungi</taxon>
        <taxon>Dikarya</taxon>
        <taxon>Basidiomycota</taxon>
        <taxon>Agaricomycotina</taxon>
        <taxon>Agaricomycetes</taxon>
        <taxon>Sebacinales</taxon>
        <taxon>Serendipitaceae</taxon>
        <taxon>Serendipita</taxon>
    </lineage>
</organism>
<evidence type="ECO:0000313" key="2">
    <source>
        <dbReference type="Proteomes" id="UP000007148"/>
    </source>
</evidence>
<evidence type="ECO:0000313" key="1">
    <source>
        <dbReference type="EMBL" id="CCA73140.1"/>
    </source>
</evidence>
<protein>
    <submittedName>
        <fullName evidence="1">Uncharacterized protein</fullName>
    </submittedName>
</protein>
<dbReference type="InParanoid" id="G4TP97"/>
<gene>
    <name evidence="1" type="ORF">PIIN_07094</name>
</gene>
<name>G4TP97_SERID</name>
<accession>G4TP97</accession>
<reference evidence="1 2" key="1">
    <citation type="journal article" date="2011" name="PLoS Pathog.">
        <title>Endophytic Life Strategies Decoded by Genome and Transcriptome Analyses of the Mutualistic Root Symbiont Piriformospora indica.</title>
        <authorList>
            <person name="Zuccaro A."/>
            <person name="Lahrmann U."/>
            <person name="Guldener U."/>
            <person name="Langen G."/>
            <person name="Pfiffi S."/>
            <person name="Biedenkopf D."/>
            <person name="Wong P."/>
            <person name="Samans B."/>
            <person name="Grimm C."/>
            <person name="Basiewicz M."/>
            <person name="Murat C."/>
            <person name="Martin F."/>
            <person name="Kogel K.H."/>
        </authorList>
    </citation>
    <scope>NUCLEOTIDE SEQUENCE [LARGE SCALE GENOMIC DNA]</scope>
    <source>
        <strain evidence="1 2">DSM 11827</strain>
    </source>
</reference>
<comment type="caution">
    <text evidence="1">The sequence shown here is derived from an EMBL/GenBank/DDBJ whole genome shotgun (WGS) entry which is preliminary data.</text>
</comment>
<dbReference type="EMBL" id="CAFZ01000204">
    <property type="protein sequence ID" value="CCA73140.1"/>
    <property type="molecule type" value="Genomic_DNA"/>
</dbReference>